<sequence length="264" mass="29853">MKALILFVFFGLSYANPLYPYERTAVFPFKVEGFKNVSFQLKSDQMRELQKSLIGSDVLIANINEFMDKFIQNTDALFKRKNMDPMPMPEVYEEMSADILWLIPYKGFIDMYYGSLTGPSTIYRKGDSIVSYDKDTEYLRLKVPISFKTLQFSYIFTVSFPLIFTSHGRADGGVTDLDMNIAIGVNFVTGLISLDEYTITNSGHISISFHTTGLLPNWTWNLMLNACTALLNGYILEILQSVVEGTLTSAINVLNTIIQNILNA</sequence>
<feature type="chain" id="PRO_5044890482" evidence="1">
    <location>
        <begin position="16"/>
        <end position="264"/>
    </location>
</feature>
<name>A0ABD2NTV9_9CUCU</name>
<keyword evidence="3" id="KW-1185">Reference proteome</keyword>
<gene>
    <name evidence="2" type="ORF">HHI36_005211</name>
</gene>
<dbReference type="EMBL" id="JABFTP020000144">
    <property type="protein sequence ID" value="KAL3282008.1"/>
    <property type="molecule type" value="Genomic_DNA"/>
</dbReference>
<evidence type="ECO:0000256" key="1">
    <source>
        <dbReference type="SAM" id="SignalP"/>
    </source>
</evidence>
<comment type="caution">
    <text evidence="2">The sequence shown here is derived from an EMBL/GenBank/DDBJ whole genome shotgun (WGS) entry which is preliminary data.</text>
</comment>
<evidence type="ECO:0000313" key="2">
    <source>
        <dbReference type="EMBL" id="KAL3282008.1"/>
    </source>
</evidence>
<dbReference type="InterPro" id="IPR020234">
    <property type="entry name" value="Mite_allergen_group-7"/>
</dbReference>
<organism evidence="2 3">
    <name type="scientific">Cryptolaemus montrouzieri</name>
    <dbReference type="NCBI Taxonomy" id="559131"/>
    <lineage>
        <taxon>Eukaryota</taxon>
        <taxon>Metazoa</taxon>
        <taxon>Ecdysozoa</taxon>
        <taxon>Arthropoda</taxon>
        <taxon>Hexapoda</taxon>
        <taxon>Insecta</taxon>
        <taxon>Pterygota</taxon>
        <taxon>Neoptera</taxon>
        <taxon>Endopterygota</taxon>
        <taxon>Coleoptera</taxon>
        <taxon>Polyphaga</taxon>
        <taxon>Cucujiformia</taxon>
        <taxon>Coccinelloidea</taxon>
        <taxon>Coccinellidae</taxon>
        <taxon>Scymninae</taxon>
        <taxon>Scymnini</taxon>
        <taxon>Cryptolaemus</taxon>
    </lineage>
</organism>
<protein>
    <submittedName>
        <fullName evidence="2">Uncharacterized protein</fullName>
    </submittedName>
</protein>
<dbReference type="AlphaFoldDB" id="A0ABD2NTV9"/>
<reference evidence="2 3" key="1">
    <citation type="journal article" date="2021" name="BMC Biol.">
        <title>Horizontally acquired antibacterial genes associated with adaptive radiation of ladybird beetles.</title>
        <authorList>
            <person name="Li H.S."/>
            <person name="Tang X.F."/>
            <person name="Huang Y.H."/>
            <person name="Xu Z.Y."/>
            <person name="Chen M.L."/>
            <person name="Du X.Y."/>
            <person name="Qiu B.Y."/>
            <person name="Chen P.T."/>
            <person name="Zhang W."/>
            <person name="Slipinski A."/>
            <person name="Escalona H.E."/>
            <person name="Waterhouse R.M."/>
            <person name="Zwick A."/>
            <person name="Pang H."/>
        </authorList>
    </citation>
    <scope>NUCLEOTIDE SEQUENCE [LARGE SCALE GENOMIC DNA]</scope>
    <source>
        <strain evidence="2">SYSU2018</strain>
    </source>
</reference>
<dbReference type="Gene3D" id="3.15.10.50">
    <property type="match status" value="1"/>
</dbReference>
<evidence type="ECO:0000313" key="3">
    <source>
        <dbReference type="Proteomes" id="UP001516400"/>
    </source>
</evidence>
<dbReference type="InterPro" id="IPR038602">
    <property type="entry name" value="Mite_allergen_7_sf"/>
</dbReference>
<feature type="signal peptide" evidence="1">
    <location>
        <begin position="1"/>
        <end position="15"/>
    </location>
</feature>
<accession>A0ABD2NTV9</accession>
<dbReference type="Pfam" id="PF16984">
    <property type="entry name" value="Grp7_allergen"/>
    <property type="match status" value="1"/>
</dbReference>
<dbReference type="Proteomes" id="UP001516400">
    <property type="component" value="Unassembled WGS sequence"/>
</dbReference>
<keyword evidence="1" id="KW-0732">Signal</keyword>
<proteinExistence type="predicted"/>